<evidence type="ECO:0000313" key="4">
    <source>
        <dbReference type="EMBL" id="MFC2996002.1"/>
    </source>
</evidence>
<keyword evidence="1 4" id="KW-0328">Glycosyltransferase</keyword>
<keyword evidence="2 5" id="KW-0808">Transferase</keyword>
<dbReference type="EMBL" id="PYIX02000044">
    <property type="protein sequence ID" value="RFC82085.1"/>
    <property type="molecule type" value="Genomic_DNA"/>
</dbReference>
<dbReference type="OrthoDB" id="9792269at2"/>
<evidence type="ECO:0000256" key="2">
    <source>
        <dbReference type="ARBA" id="ARBA00022679"/>
    </source>
</evidence>
<accession>A0A371YKU8</accession>
<reference evidence="7" key="3">
    <citation type="journal article" date="2019" name="Int. J. Syst. Evol. Microbiol.">
        <title>The Global Catalogue of Microorganisms (GCM) 10K type strain sequencing project: providing services to taxonomists for standard genome sequencing and annotation.</title>
        <authorList>
            <consortium name="The Broad Institute Genomics Platform"/>
            <consortium name="The Broad Institute Genome Sequencing Center for Infectious Disease"/>
            <person name="Wu L."/>
            <person name="Ma J."/>
        </authorList>
    </citation>
    <scope>NUCLEOTIDE SEQUENCE [LARGE SCALE GENOMIC DNA]</scope>
    <source>
        <strain evidence="7">KCTC 62575</strain>
    </source>
</reference>
<feature type="domain" description="Glycosyl transferase family 1" evidence="3">
    <location>
        <begin position="321"/>
        <end position="480"/>
    </location>
</feature>
<reference evidence="4" key="4">
    <citation type="submission" date="2024-09" db="EMBL/GenBank/DDBJ databases">
        <authorList>
            <person name="Sun Q."/>
            <person name="Mori K."/>
        </authorList>
    </citation>
    <scope>NUCLEOTIDE SEQUENCE</scope>
    <source>
        <strain evidence="4">KCTC 62575</strain>
    </source>
</reference>
<dbReference type="Gene3D" id="3.40.50.2000">
    <property type="entry name" value="Glycogen Phosphorylase B"/>
    <property type="match status" value="2"/>
</dbReference>
<proteinExistence type="predicted"/>
<reference evidence="5 6" key="2">
    <citation type="submission" date="2018-08" db="EMBL/GenBank/DDBJ databases">
        <title>The draft genome of Acinetobacter sichuanensis strain WCHAc060041.</title>
        <authorList>
            <person name="Qin J."/>
            <person name="Feng Y."/>
            <person name="Zong Z."/>
        </authorList>
    </citation>
    <scope>NUCLEOTIDE SEQUENCE [LARGE SCALE GENOMIC DNA]</scope>
    <source>
        <strain evidence="5 6">WCHAc060041</strain>
    </source>
</reference>
<name>A0A371YKU8_9GAMM</name>
<evidence type="ECO:0000256" key="1">
    <source>
        <dbReference type="ARBA" id="ARBA00022676"/>
    </source>
</evidence>
<comment type="caution">
    <text evidence="5">The sequence shown here is derived from an EMBL/GenBank/DDBJ whole genome shotgun (WGS) entry which is preliminary data.</text>
</comment>
<keyword evidence="7" id="KW-1185">Reference proteome</keyword>
<sequence length="500" mass="58223">MFFFLSAGIGEKLTGIEHAILKRKYVFDSCGLAHKIITLNYNANYLKNLNIHYIQADSFLNLYDDYQYLIFAALRSNTLEDFLRHIAGAVTLEKNNANTDVKVYINGNYLFYIHFFSNGNISYINYFDKARTKFKRALYTESGYLSKEIYLEKNQVKSYLYYNQQGIVVLEEHYTQDNQLSYLSLKESNGSSYFFQDRDQWIKHWFQKIITSYKQPVFYVDKNRLYNHILVELKSPAFKLISIFHSVHVSNPQKMGDGRINSNYKISLAETNKFDGYIVSTEQQRQDLWARFGSELKIWVIPPTFAHIESELTVNAVASPFNIISVGRYYVEKRLHHIIQAVEILKEKYPEIQLDLYGFGDSRDNFIYEKEIRKYVDDHDLKTNVHFKGYVHNISDKIRNAHVSVVTSTIEGFCIGILDSLSVGTPVVAYDIKYGPNALIEQNLSGVLVENENIQALAIAIEQCYLNPYMRTHAIKSAKKYDLNGYKKKWLDHLLELSYV</sequence>
<dbReference type="SUPFAM" id="SSF53756">
    <property type="entry name" value="UDP-Glycosyltransferase/glycogen phosphorylase"/>
    <property type="match status" value="1"/>
</dbReference>
<dbReference type="PANTHER" id="PTHR12526">
    <property type="entry name" value="GLYCOSYLTRANSFERASE"/>
    <property type="match status" value="1"/>
</dbReference>
<dbReference type="EC" id="2.4.-.-" evidence="4"/>
<dbReference type="InterPro" id="IPR001296">
    <property type="entry name" value="Glyco_trans_1"/>
</dbReference>
<dbReference type="AlphaFoldDB" id="A0A371YKU8"/>
<dbReference type="GO" id="GO:1901135">
    <property type="term" value="P:carbohydrate derivative metabolic process"/>
    <property type="evidence" value="ECO:0007669"/>
    <property type="project" value="UniProtKB-ARBA"/>
</dbReference>
<dbReference type="PANTHER" id="PTHR12526:SF629">
    <property type="entry name" value="TEICHURONIC ACID BIOSYNTHESIS GLYCOSYLTRANSFERASE TUAH-RELATED"/>
    <property type="match status" value="1"/>
</dbReference>
<organism evidence="5 6">
    <name type="scientific">Acinetobacter sichuanensis</name>
    <dbReference type="NCBI Taxonomy" id="2136183"/>
    <lineage>
        <taxon>Bacteria</taxon>
        <taxon>Pseudomonadati</taxon>
        <taxon>Pseudomonadota</taxon>
        <taxon>Gammaproteobacteria</taxon>
        <taxon>Moraxellales</taxon>
        <taxon>Moraxellaceae</taxon>
        <taxon>Acinetobacter</taxon>
    </lineage>
</organism>
<dbReference type="Proteomes" id="UP001595455">
    <property type="component" value="Unassembled WGS sequence"/>
</dbReference>
<dbReference type="GO" id="GO:0016757">
    <property type="term" value="F:glycosyltransferase activity"/>
    <property type="evidence" value="ECO:0007669"/>
    <property type="project" value="UniProtKB-KW"/>
</dbReference>
<evidence type="ECO:0000313" key="5">
    <source>
        <dbReference type="EMBL" id="RFC82085.1"/>
    </source>
</evidence>
<evidence type="ECO:0000313" key="6">
    <source>
        <dbReference type="Proteomes" id="UP000240957"/>
    </source>
</evidence>
<evidence type="ECO:0000259" key="3">
    <source>
        <dbReference type="Pfam" id="PF00534"/>
    </source>
</evidence>
<dbReference type="RefSeq" id="WP_107009756.1">
    <property type="nucleotide sequence ID" value="NZ_JBHRSF010000046.1"/>
</dbReference>
<dbReference type="EMBL" id="JBHRSF010000046">
    <property type="protein sequence ID" value="MFC2996002.1"/>
    <property type="molecule type" value="Genomic_DNA"/>
</dbReference>
<evidence type="ECO:0000313" key="7">
    <source>
        <dbReference type="Proteomes" id="UP001595455"/>
    </source>
</evidence>
<gene>
    <name evidence="4" type="ORF">ACFODO_12135</name>
    <name evidence="5" type="ORF">C9E89_018445</name>
</gene>
<protein>
    <submittedName>
        <fullName evidence="5">Glycosyltransferase</fullName>
        <ecNumber evidence="4">2.4.-.-</ecNumber>
    </submittedName>
</protein>
<dbReference type="Proteomes" id="UP000240957">
    <property type="component" value="Unassembled WGS sequence"/>
</dbReference>
<reference evidence="4" key="1">
    <citation type="journal article" date="2014" name="Int. J. Syst. Evol. Microbiol.">
        <title>Complete genome of a new Firmicutes species belonging to the dominant human colonic microbiota ('Ruminococcus bicirculans') reveals two chromosomes and a selective capacity to utilize plant glucans.</title>
        <authorList>
            <consortium name="NISC Comparative Sequencing Program"/>
            <person name="Wegmann U."/>
            <person name="Louis P."/>
            <person name="Goesmann A."/>
            <person name="Henrissat B."/>
            <person name="Duncan S.H."/>
            <person name="Flint H.J."/>
        </authorList>
    </citation>
    <scope>NUCLEOTIDE SEQUENCE</scope>
    <source>
        <strain evidence="4">KCTC 62575</strain>
    </source>
</reference>
<dbReference type="Pfam" id="PF00534">
    <property type="entry name" value="Glycos_transf_1"/>
    <property type="match status" value="1"/>
</dbReference>